<dbReference type="Proteomes" id="UP000595140">
    <property type="component" value="Unassembled WGS sequence"/>
</dbReference>
<dbReference type="OrthoDB" id="914072at2759"/>
<organism evidence="1 2">
    <name type="scientific">Cuscuta campestris</name>
    <dbReference type="NCBI Taxonomy" id="132261"/>
    <lineage>
        <taxon>Eukaryota</taxon>
        <taxon>Viridiplantae</taxon>
        <taxon>Streptophyta</taxon>
        <taxon>Embryophyta</taxon>
        <taxon>Tracheophyta</taxon>
        <taxon>Spermatophyta</taxon>
        <taxon>Magnoliopsida</taxon>
        <taxon>eudicotyledons</taxon>
        <taxon>Gunneridae</taxon>
        <taxon>Pentapetalae</taxon>
        <taxon>asterids</taxon>
        <taxon>lamiids</taxon>
        <taxon>Solanales</taxon>
        <taxon>Convolvulaceae</taxon>
        <taxon>Cuscuteae</taxon>
        <taxon>Cuscuta</taxon>
        <taxon>Cuscuta subgen. Grammica</taxon>
        <taxon>Cuscuta sect. Cleistogrammica</taxon>
    </lineage>
</organism>
<keyword evidence="2" id="KW-1185">Reference proteome</keyword>
<name>A0A484KVA4_9ASTE</name>
<evidence type="ECO:0000313" key="1">
    <source>
        <dbReference type="EMBL" id="VFQ65952.1"/>
    </source>
</evidence>
<dbReference type="EMBL" id="OOIL02000506">
    <property type="protein sequence ID" value="VFQ65952.1"/>
    <property type="molecule type" value="Genomic_DNA"/>
</dbReference>
<sequence length="139" mass="15604">MDPNLFPTELNHLIGQKGLFNVVLKSEGGSPHWMGPRSFGVRSFITDLRILKKYEHLVENVFEETVEDGADDLWNSLEGLSQKVGEVIGSNNPCSSQTEATSFRKIDAIESGDPIKRQLLDELSTTTRMKKVKREGLEK</sequence>
<evidence type="ECO:0000313" key="2">
    <source>
        <dbReference type="Proteomes" id="UP000595140"/>
    </source>
</evidence>
<dbReference type="AlphaFoldDB" id="A0A484KVA4"/>
<protein>
    <submittedName>
        <fullName evidence="1">Uncharacterized protein</fullName>
    </submittedName>
</protein>
<accession>A0A484KVA4</accession>
<reference evidence="1 2" key="1">
    <citation type="submission" date="2018-04" db="EMBL/GenBank/DDBJ databases">
        <authorList>
            <person name="Vogel A."/>
        </authorList>
    </citation>
    <scope>NUCLEOTIDE SEQUENCE [LARGE SCALE GENOMIC DNA]</scope>
</reference>
<gene>
    <name evidence="1" type="ORF">CCAM_LOCUS7728</name>
</gene>
<proteinExistence type="predicted"/>